<dbReference type="Proteomes" id="UP000198994">
    <property type="component" value="Unassembled WGS sequence"/>
</dbReference>
<evidence type="ECO:0000313" key="2">
    <source>
        <dbReference type="Proteomes" id="UP000198994"/>
    </source>
</evidence>
<reference evidence="2" key="1">
    <citation type="submission" date="2016-10" db="EMBL/GenBank/DDBJ databases">
        <authorList>
            <person name="Varghese N."/>
            <person name="Submissions S."/>
        </authorList>
    </citation>
    <scope>NUCLEOTIDE SEQUENCE [LARGE SCALE GENOMIC DNA]</scope>
    <source>
        <strain evidence="2">DSM 10146</strain>
    </source>
</reference>
<sequence length="40" mass="4506">MNRRNPMTLALPCPPPLEYGELAILRADAEGRVSIGRRRD</sequence>
<proteinExistence type="predicted"/>
<protein>
    <submittedName>
        <fullName evidence="1">Uncharacterized protein</fullName>
    </submittedName>
</protein>
<dbReference type="AlphaFoldDB" id="A0A1G7AMX1"/>
<dbReference type="EMBL" id="FNAV01000001">
    <property type="protein sequence ID" value="SDE16113.1"/>
    <property type="molecule type" value="Genomic_DNA"/>
</dbReference>
<accession>A0A1G7AMX1</accession>
<keyword evidence="2" id="KW-1185">Reference proteome</keyword>
<organism evidence="1 2">
    <name type="scientific">Salipiger thiooxidans</name>
    <dbReference type="NCBI Taxonomy" id="282683"/>
    <lineage>
        <taxon>Bacteria</taxon>
        <taxon>Pseudomonadati</taxon>
        <taxon>Pseudomonadota</taxon>
        <taxon>Alphaproteobacteria</taxon>
        <taxon>Rhodobacterales</taxon>
        <taxon>Roseobacteraceae</taxon>
        <taxon>Salipiger</taxon>
    </lineage>
</organism>
<dbReference type="RefSeq" id="WP_278184669.1">
    <property type="nucleotide sequence ID" value="NZ_FNAV01000001.1"/>
</dbReference>
<name>A0A1G7AMX1_9RHOB</name>
<dbReference type="STRING" id="282683.SAMN04488105_101264"/>
<evidence type="ECO:0000313" key="1">
    <source>
        <dbReference type="EMBL" id="SDE16113.1"/>
    </source>
</evidence>
<gene>
    <name evidence="1" type="ORF">SAMN04488105_101264</name>
</gene>